<sequence>DATRRTTNCFLPRRPPPPTTNTSRAPILFRLKSSVHGPSSRESRPFSRSRRRRKRLCIWRRRRSRRPPPPSEPRRRRRVTGTSAPSSPRRLRELVRFDERVRYYVAICGGTSTVSQFNSDEG</sequence>
<evidence type="ECO:0000256" key="1">
    <source>
        <dbReference type="SAM" id="MobiDB-lite"/>
    </source>
</evidence>
<feature type="non-terminal residue" evidence="2">
    <location>
        <position position="1"/>
    </location>
</feature>
<gene>
    <name evidence="2" type="ORF">ZEAMMB73_Zm00001d010061</name>
</gene>
<protein>
    <submittedName>
        <fullName evidence="2">Uncharacterized protein</fullName>
    </submittedName>
</protein>
<evidence type="ECO:0000313" key="2">
    <source>
        <dbReference type="EMBL" id="AQK93382.1"/>
    </source>
</evidence>
<dbReference type="AlphaFoldDB" id="A0A1D6FP24"/>
<accession>A0A1D6FP24</accession>
<dbReference type="EMBL" id="CM000784">
    <property type="protein sequence ID" value="AQK93382.1"/>
    <property type="molecule type" value="Genomic_DNA"/>
</dbReference>
<proteinExistence type="predicted"/>
<feature type="compositionally biased region" description="Basic residues" evidence="1">
    <location>
        <begin position="47"/>
        <end position="66"/>
    </location>
</feature>
<name>A0A1D6FP24_MAIZE</name>
<organism evidence="2">
    <name type="scientific">Zea mays</name>
    <name type="common">Maize</name>
    <dbReference type="NCBI Taxonomy" id="4577"/>
    <lineage>
        <taxon>Eukaryota</taxon>
        <taxon>Viridiplantae</taxon>
        <taxon>Streptophyta</taxon>
        <taxon>Embryophyta</taxon>
        <taxon>Tracheophyta</taxon>
        <taxon>Spermatophyta</taxon>
        <taxon>Magnoliopsida</taxon>
        <taxon>Liliopsida</taxon>
        <taxon>Poales</taxon>
        <taxon>Poaceae</taxon>
        <taxon>PACMAD clade</taxon>
        <taxon>Panicoideae</taxon>
        <taxon>Andropogonodae</taxon>
        <taxon>Andropogoneae</taxon>
        <taxon>Tripsacinae</taxon>
        <taxon>Zea</taxon>
    </lineage>
</organism>
<reference evidence="2" key="1">
    <citation type="submission" date="2015-12" db="EMBL/GenBank/DDBJ databases">
        <title>Update maize B73 reference genome by single molecule sequencing technologies.</title>
        <authorList>
            <consortium name="Maize Genome Sequencing Project"/>
            <person name="Ware D."/>
        </authorList>
    </citation>
    <scope>NUCLEOTIDE SEQUENCE</scope>
    <source>
        <tissue evidence="2">Seedling</tissue>
    </source>
</reference>
<feature type="region of interest" description="Disordered" evidence="1">
    <location>
        <begin position="1"/>
        <end position="91"/>
    </location>
</feature>